<evidence type="ECO:0000313" key="1">
    <source>
        <dbReference type="EMBL" id="KAJ8674718.1"/>
    </source>
</evidence>
<protein>
    <submittedName>
        <fullName evidence="1">Uncharacterized protein</fullName>
    </submittedName>
</protein>
<comment type="caution">
    <text evidence="1">The sequence shown here is derived from an EMBL/GenBank/DDBJ whole genome shotgun (WGS) entry which is preliminary data.</text>
</comment>
<sequence>MTVPIYAPSVVGTLSWWRGLATHMCGWGSGDPPGVRSLTGTRGALWRWTHPSLAARGNKMKKTKTQNPKQNVLKNETKKQKNEGNKNEERSRSRSPVTTRDRKSEGCGGSGKSKKGGVRVRECDEQEYKKGKDYGKEYFAKLVEKDSGKEASKSKGKRTAQELDNTEEWEVVLSKNKGRKEKEKKRKKEKEDEGNEHEDGVDDERRSMSVDKRISSSEQGKRGAIRVPVCRALQTRKGRM</sequence>
<dbReference type="Proteomes" id="UP001239111">
    <property type="component" value="Chromosome 2"/>
</dbReference>
<gene>
    <name evidence="1" type="ORF">QAD02_010504</name>
</gene>
<name>A0ACC2NV18_9HYME</name>
<accession>A0ACC2NV18</accession>
<dbReference type="EMBL" id="CM056742">
    <property type="protein sequence ID" value="KAJ8674718.1"/>
    <property type="molecule type" value="Genomic_DNA"/>
</dbReference>
<reference evidence="1" key="1">
    <citation type="submission" date="2023-04" db="EMBL/GenBank/DDBJ databases">
        <title>A chromosome-level genome assembly of the parasitoid wasp Eretmocerus hayati.</title>
        <authorList>
            <person name="Zhong Y."/>
            <person name="Liu S."/>
            <person name="Liu Y."/>
        </authorList>
    </citation>
    <scope>NUCLEOTIDE SEQUENCE</scope>
    <source>
        <strain evidence="1">ZJU_SS_LIU_2023</strain>
    </source>
</reference>
<keyword evidence="2" id="KW-1185">Reference proteome</keyword>
<proteinExistence type="predicted"/>
<organism evidence="1 2">
    <name type="scientific">Eretmocerus hayati</name>
    <dbReference type="NCBI Taxonomy" id="131215"/>
    <lineage>
        <taxon>Eukaryota</taxon>
        <taxon>Metazoa</taxon>
        <taxon>Ecdysozoa</taxon>
        <taxon>Arthropoda</taxon>
        <taxon>Hexapoda</taxon>
        <taxon>Insecta</taxon>
        <taxon>Pterygota</taxon>
        <taxon>Neoptera</taxon>
        <taxon>Endopterygota</taxon>
        <taxon>Hymenoptera</taxon>
        <taxon>Apocrita</taxon>
        <taxon>Proctotrupomorpha</taxon>
        <taxon>Chalcidoidea</taxon>
        <taxon>Aphelinidae</taxon>
        <taxon>Aphelininae</taxon>
        <taxon>Eretmocerus</taxon>
    </lineage>
</organism>
<evidence type="ECO:0000313" key="2">
    <source>
        <dbReference type="Proteomes" id="UP001239111"/>
    </source>
</evidence>